<gene>
    <name evidence="1" type="ORF">Sjap_017601</name>
</gene>
<protein>
    <submittedName>
        <fullName evidence="1">Uncharacterized protein</fullName>
    </submittedName>
</protein>
<evidence type="ECO:0000313" key="1">
    <source>
        <dbReference type="EMBL" id="KAK9109541.1"/>
    </source>
</evidence>
<name>A0AAP0NM63_9MAGN</name>
<evidence type="ECO:0000313" key="2">
    <source>
        <dbReference type="Proteomes" id="UP001417504"/>
    </source>
</evidence>
<dbReference type="EMBL" id="JBBNAE010000007">
    <property type="protein sequence ID" value="KAK9109541.1"/>
    <property type="molecule type" value="Genomic_DNA"/>
</dbReference>
<accession>A0AAP0NM63</accession>
<dbReference type="AlphaFoldDB" id="A0AAP0NM63"/>
<proteinExistence type="predicted"/>
<reference evidence="1 2" key="1">
    <citation type="submission" date="2024-01" db="EMBL/GenBank/DDBJ databases">
        <title>Genome assemblies of Stephania.</title>
        <authorList>
            <person name="Yang L."/>
        </authorList>
    </citation>
    <scope>NUCLEOTIDE SEQUENCE [LARGE SCALE GENOMIC DNA]</scope>
    <source>
        <strain evidence="1">QJT</strain>
        <tissue evidence="1">Leaf</tissue>
    </source>
</reference>
<organism evidence="1 2">
    <name type="scientific">Stephania japonica</name>
    <dbReference type="NCBI Taxonomy" id="461633"/>
    <lineage>
        <taxon>Eukaryota</taxon>
        <taxon>Viridiplantae</taxon>
        <taxon>Streptophyta</taxon>
        <taxon>Embryophyta</taxon>
        <taxon>Tracheophyta</taxon>
        <taxon>Spermatophyta</taxon>
        <taxon>Magnoliopsida</taxon>
        <taxon>Ranunculales</taxon>
        <taxon>Menispermaceae</taxon>
        <taxon>Menispermoideae</taxon>
        <taxon>Cissampelideae</taxon>
        <taxon>Stephania</taxon>
    </lineage>
</organism>
<sequence length="58" mass="6765">MVLIESTNLLKILKCWNFTLAVRILIDPSKAQQLKKLDVIVKALNGLILTWMLMRWNI</sequence>
<dbReference type="Proteomes" id="UP001417504">
    <property type="component" value="Unassembled WGS sequence"/>
</dbReference>
<keyword evidence="2" id="KW-1185">Reference proteome</keyword>
<comment type="caution">
    <text evidence="1">The sequence shown here is derived from an EMBL/GenBank/DDBJ whole genome shotgun (WGS) entry which is preliminary data.</text>
</comment>